<feature type="region of interest" description="Disordered" evidence="1">
    <location>
        <begin position="1"/>
        <end position="24"/>
    </location>
</feature>
<evidence type="ECO:0000256" key="1">
    <source>
        <dbReference type="SAM" id="MobiDB-lite"/>
    </source>
</evidence>
<dbReference type="EMBL" id="MTYJ01000019">
    <property type="protein sequence ID" value="OQV22145.1"/>
    <property type="molecule type" value="Genomic_DNA"/>
</dbReference>
<sequence length="352" mass="37847">MATYARKSQFPANTANDSWLDHLDIPEMPDFSDPKFNPYIYDGADEWFSTHRETETQSEVAMLSQHFYSYGANTSKLADELPPRSHSSHSYHGNAGPSAPATAPKRPRPALMTASKLNRVPLATVPAQNATVQTSVKPTIKPRAFANPGGAVIPQNLLLHPPSKPSNTFKYRQLAALPAAPKRAVPLRALPPPAADVKTSPPRVPLAKKAPVERLSAPTVVKLSPPRVQLPKKAPVVAVVVTEKRAPLLNNKSNDESRRAGGATDAKAGSPSPRAATARARPTVVGANPPEQHQQRLGSTASYRWSDETDGGSGGGVKRRSVVAARAGEYFAHILRAYPAEDGKGRITRGWK</sequence>
<protein>
    <submittedName>
        <fullName evidence="2">Uncharacterized protein</fullName>
    </submittedName>
</protein>
<gene>
    <name evidence="2" type="ORF">BV898_03992</name>
</gene>
<feature type="region of interest" description="Disordered" evidence="1">
    <location>
        <begin position="248"/>
        <end position="318"/>
    </location>
</feature>
<proteinExistence type="predicted"/>
<reference evidence="3" key="1">
    <citation type="submission" date="2017-01" db="EMBL/GenBank/DDBJ databases">
        <title>Comparative genomics of anhydrobiosis in the tardigrade Hypsibius dujardini.</title>
        <authorList>
            <person name="Yoshida Y."/>
            <person name="Koutsovoulos G."/>
            <person name="Laetsch D."/>
            <person name="Stevens L."/>
            <person name="Kumar S."/>
            <person name="Horikawa D."/>
            <person name="Ishino K."/>
            <person name="Komine S."/>
            <person name="Tomita M."/>
            <person name="Blaxter M."/>
            <person name="Arakawa K."/>
        </authorList>
    </citation>
    <scope>NUCLEOTIDE SEQUENCE [LARGE SCALE GENOMIC DNA]</scope>
    <source>
        <strain evidence="3">Z151</strain>
    </source>
</reference>
<dbReference type="OrthoDB" id="10656105at2759"/>
<dbReference type="Proteomes" id="UP000192578">
    <property type="component" value="Unassembled WGS sequence"/>
</dbReference>
<feature type="compositionally biased region" description="Low complexity" evidence="1">
    <location>
        <begin position="268"/>
        <end position="287"/>
    </location>
</feature>
<organism evidence="2 3">
    <name type="scientific">Hypsibius exemplaris</name>
    <name type="common">Freshwater tardigrade</name>
    <dbReference type="NCBI Taxonomy" id="2072580"/>
    <lineage>
        <taxon>Eukaryota</taxon>
        <taxon>Metazoa</taxon>
        <taxon>Ecdysozoa</taxon>
        <taxon>Tardigrada</taxon>
        <taxon>Eutardigrada</taxon>
        <taxon>Parachela</taxon>
        <taxon>Hypsibioidea</taxon>
        <taxon>Hypsibiidae</taxon>
        <taxon>Hypsibius</taxon>
    </lineage>
</organism>
<comment type="caution">
    <text evidence="2">The sequence shown here is derived from an EMBL/GenBank/DDBJ whole genome shotgun (WGS) entry which is preliminary data.</text>
</comment>
<evidence type="ECO:0000313" key="3">
    <source>
        <dbReference type="Proteomes" id="UP000192578"/>
    </source>
</evidence>
<name>A0A1W0X3R0_HYPEX</name>
<feature type="compositionally biased region" description="Polar residues" evidence="1">
    <location>
        <begin position="291"/>
        <end position="303"/>
    </location>
</feature>
<accession>A0A1W0X3R0</accession>
<feature type="region of interest" description="Disordered" evidence="1">
    <location>
        <begin position="76"/>
        <end position="107"/>
    </location>
</feature>
<evidence type="ECO:0000313" key="2">
    <source>
        <dbReference type="EMBL" id="OQV22145.1"/>
    </source>
</evidence>
<dbReference type="AlphaFoldDB" id="A0A1W0X3R0"/>
<keyword evidence="3" id="KW-1185">Reference proteome</keyword>